<evidence type="ECO:0000259" key="3">
    <source>
        <dbReference type="Pfam" id="PF11800"/>
    </source>
</evidence>
<dbReference type="NCBIfam" id="NF040974">
    <property type="entry name" value="RepABC_RepC"/>
    <property type="match status" value="1"/>
</dbReference>
<accession>A0ABX7FFD0</accession>
<dbReference type="EMBL" id="CP047169">
    <property type="protein sequence ID" value="QRF68927.1"/>
    <property type="molecule type" value="Genomic_DNA"/>
</dbReference>
<geneLocation type="plasmid" evidence="4 5">
    <name>p-SCP3</name>
</geneLocation>
<dbReference type="RefSeq" id="WP_023850019.1">
    <property type="nucleotide sequence ID" value="NZ_CP047169.1"/>
</dbReference>
<evidence type="ECO:0000313" key="5">
    <source>
        <dbReference type="Proteomes" id="UP000596387"/>
    </source>
</evidence>
<feature type="compositionally biased region" description="Basic and acidic residues" evidence="1">
    <location>
        <begin position="241"/>
        <end position="270"/>
    </location>
</feature>
<dbReference type="InterPro" id="IPR005090">
    <property type="entry name" value="RepC_N"/>
</dbReference>
<dbReference type="InterPro" id="IPR036390">
    <property type="entry name" value="WH_DNA-bd_sf"/>
</dbReference>
<sequence>MSYAPIAPFRRVLDRAALARNARASGGPEAVDKWEALRLLGQAREAFGLSHQALCVLQALVSFHPDTMLRQGAPAVVHPANATICERLAGMPCSTMRRHVARLVDAGVILRRDSPNGKRYARRIAGAKVAYGFDLSPLRARIEEFRAAAEEASVAAQRLRQARDCAKLMLRDLQGLLTLSDACTDPRRDALDDLARLSARRLRCKLGLADLETLHADLAQALVLAEALIPVENPSEPAEVSTRDAEIEQHQQRINKESFESIEDVEKSRESGSGSSARPTTRSRMPASIPSKSDEAVSLSDILTRCPDVQAFAPERVHDWPSLLRACDAIRPMLGLETRLWLRARQTLGAGGAAVALAVILQRFSVLRNPGGYLAHLVSQGAAGQFQPRFLLRTVPPPRDAGRCSQL</sequence>
<dbReference type="Proteomes" id="UP000596387">
    <property type="component" value="Plasmid p-SCP3"/>
</dbReference>
<dbReference type="Pfam" id="PF11800">
    <property type="entry name" value="RP-C_C"/>
    <property type="match status" value="1"/>
</dbReference>
<feature type="domain" description="Plasmid replication protein C C-terminal" evidence="3">
    <location>
        <begin position="299"/>
        <end position="389"/>
    </location>
</feature>
<dbReference type="InterPro" id="IPR047611">
    <property type="entry name" value="RepABC_RepC"/>
</dbReference>
<dbReference type="SUPFAM" id="SSF46785">
    <property type="entry name" value="Winged helix' DNA-binding domain"/>
    <property type="match status" value="1"/>
</dbReference>
<proteinExistence type="predicted"/>
<evidence type="ECO:0000256" key="1">
    <source>
        <dbReference type="SAM" id="MobiDB-lite"/>
    </source>
</evidence>
<feature type="region of interest" description="Disordered" evidence="1">
    <location>
        <begin position="234"/>
        <end position="293"/>
    </location>
</feature>
<feature type="domain" description="Plasmid replication protein C N-terminal" evidence="2">
    <location>
        <begin position="15"/>
        <end position="177"/>
    </location>
</feature>
<organism evidence="4 5">
    <name type="scientific">Ponticoccus alexandrii</name>
    <dbReference type="NCBI Taxonomy" id="1943633"/>
    <lineage>
        <taxon>Bacteria</taxon>
        <taxon>Pseudomonadati</taxon>
        <taxon>Pseudomonadota</taxon>
        <taxon>Alphaproteobacteria</taxon>
        <taxon>Rhodobacterales</taxon>
        <taxon>Roseobacteraceae</taxon>
        <taxon>Ponticoccus</taxon>
    </lineage>
</organism>
<evidence type="ECO:0000259" key="2">
    <source>
        <dbReference type="Pfam" id="PF03428"/>
    </source>
</evidence>
<keyword evidence="5" id="KW-1185">Reference proteome</keyword>
<dbReference type="InterPro" id="IPR021760">
    <property type="entry name" value="RepC_C"/>
</dbReference>
<feature type="compositionally biased region" description="Polar residues" evidence="1">
    <location>
        <begin position="271"/>
        <end position="283"/>
    </location>
</feature>
<keyword evidence="4" id="KW-0614">Plasmid</keyword>
<name>A0ABX7FFD0_9RHOB</name>
<protein>
    <submittedName>
        <fullName evidence="4">Replication initiation protein</fullName>
    </submittedName>
</protein>
<evidence type="ECO:0000313" key="4">
    <source>
        <dbReference type="EMBL" id="QRF68927.1"/>
    </source>
</evidence>
<dbReference type="Pfam" id="PF03428">
    <property type="entry name" value="RP-C"/>
    <property type="match status" value="1"/>
</dbReference>
<gene>
    <name evidence="4" type="ORF">GQA70_21405</name>
</gene>
<reference evidence="4 5" key="1">
    <citation type="submission" date="2019-12" db="EMBL/GenBank/DDBJ databases">
        <title>Complete Genome Sequence of a Quorum-Sensing Bacterium,Rhodobacteraceae bacterium C31, Isolated from a marine microalgae symbiotic bacteria.</title>
        <authorList>
            <person name="Zhang Y."/>
        </authorList>
    </citation>
    <scope>NUCLEOTIDE SEQUENCE [LARGE SCALE GENOMIC DNA]</scope>
    <source>
        <strain evidence="4 5">C31</strain>
        <plasmid evidence="4 5">p-SCP3</plasmid>
    </source>
</reference>